<proteinExistence type="predicted"/>
<dbReference type="GO" id="GO:0016747">
    <property type="term" value="F:acyltransferase activity, transferring groups other than amino-acyl groups"/>
    <property type="evidence" value="ECO:0007669"/>
    <property type="project" value="TreeGrafter"/>
</dbReference>
<reference evidence="1 2" key="1">
    <citation type="submission" date="2018-05" db="EMBL/GenBank/DDBJ databases">
        <title>Genetic diversity of glacier-inhabiting Cryobacterium bacteria in China and description of Cryobacterium mengkeensis sp. nov. and Arthrobacter glacialis sp. nov.</title>
        <authorList>
            <person name="Liu Q."/>
            <person name="Xin Y.-H."/>
        </authorList>
    </citation>
    <scope>NUCLEOTIDE SEQUENCE [LARGE SCALE GENOMIC DNA]</scope>
    <source>
        <strain evidence="1 2">GP3</strain>
    </source>
</reference>
<dbReference type="PANTHER" id="PTHR48098">
    <property type="entry name" value="ENTEROCHELIN ESTERASE-RELATED"/>
    <property type="match status" value="1"/>
</dbReference>
<organism evidence="1 2">
    <name type="scientific">Arthrobacter psychrochitiniphilus</name>
    <dbReference type="NCBI Taxonomy" id="291045"/>
    <lineage>
        <taxon>Bacteria</taxon>
        <taxon>Bacillati</taxon>
        <taxon>Actinomycetota</taxon>
        <taxon>Actinomycetes</taxon>
        <taxon>Micrococcales</taxon>
        <taxon>Micrococcaceae</taxon>
        <taxon>Arthrobacter</taxon>
    </lineage>
</organism>
<dbReference type="EMBL" id="QHLZ01000007">
    <property type="protein sequence ID" value="PXA64979.1"/>
    <property type="molecule type" value="Genomic_DNA"/>
</dbReference>
<accession>A0A2V3DR38</accession>
<protein>
    <submittedName>
        <fullName evidence="1">Esterase</fullName>
    </submittedName>
</protein>
<dbReference type="AlphaFoldDB" id="A0A2V3DR38"/>
<comment type="caution">
    <text evidence="1">The sequence shown here is derived from an EMBL/GenBank/DDBJ whole genome shotgun (WGS) entry which is preliminary data.</text>
</comment>
<evidence type="ECO:0000313" key="2">
    <source>
        <dbReference type="Proteomes" id="UP000246303"/>
    </source>
</evidence>
<evidence type="ECO:0000313" key="1">
    <source>
        <dbReference type="EMBL" id="PXA64979.1"/>
    </source>
</evidence>
<dbReference type="InterPro" id="IPR000801">
    <property type="entry name" value="Esterase-like"/>
</dbReference>
<name>A0A2V3DR38_9MICC</name>
<gene>
    <name evidence="1" type="ORF">CVS29_12380</name>
</gene>
<dbReference type="RefSeq" id="WP_110106642.1">
    <property type="nucleotide sequence ID" value="NZ_JACBZZ010000001.1"/>
</dbReference>
<keyword evidence="2" id="KW-1185">Reference proteome</keyword>
<dbReference type="Pfam" id="PF00756">
    <property type="entry name" value="Esterase"/>
    <property type="match status" value="1"/>
</dbReference>
<dbReference type="OrthoDB" id="3723842at2"/>
<dbReference type="InterPro" id="IPR050583">
    <property type="entry name" value="Mycobacterial_A85_antigen"/>
</dbReference>
<dbReference type="InterPro" id="IPR029058">
    <property type="entry name" value="AB_hydrolase_fold"/>
</dbReference>
<sequence>MQTVQNLSLISGPIPVLFGVLGVAAVLFLLFRRSWRWWLFALAAAAVALLVGFGSSWLVIHVLYWWPEDLPTAVALYVALMVWALLMGSATAYASFRRRRPVSAPAEREGTSRQLRRAVSPMRGTFAVLAVAVVAAVVGVGINADFGQYPTLGSLMKSETEISTAVLPKPHQGQESRFMKSAVSTRWTPPAEMPVRGTVRLEPIPGTISGFKARKAVVYLPPAYSEAQRPVLPVLVMVSGQPGSPESWLSSTGLVNQLDAYAASHGGLAPIVVIPDPNGSTQGNTMCMDSKLGQADSYMSKDVPTWIKSNLEVDTNPAHWAVGGFSYGATCSLQMVTRHPQIYQTFMAISPEREPALAVNRSLTVDRAFNGDTAAFDALLPLTLMAHNTYPQIHGWFAVGNADTTYSANVKVLEAAASKAGMSVKSASYPGGHSWAVADAALPQGLAFVFARVGLP</sequence>
<dbReference type="Proteomes" id="UP000246303">
    <property type="component" value="Unassembled WGS sequence"/>
</dbReference>
<dbReference type="PANTHER" id="PTHR48098:SF1">
    <property type="entry name" value="DIACYLGLYCEROL ACYLTRANSFERASE_MYCOLYLTRANSFERASE AG85A"/>
    <property type="match status" value="1"/>
</dbReference>
<dbReference type="SUPFAM" id="SSF53474">
    <property type="entry name" value="alpha/beta-Hydrolases"/>
    <property type="match status" value="1"/>
</dbReference>
<dbReference type="Gene3D" id="3.40.50.1820">
    <property type="entry name" value="alpha/beta hydrolase"/>
    <property type="match status" value="1"/>
</dbReference>